<dbReference type="Gene3D" id="2.60.120.200">
    <property type="match status" value="1"/>
</dbReference>
<proteinExistence type="inferred from homology"/>
<dbReference type="Pfam" id="PF00069">
    <property type="entry name" value="Pkinase"/>
    <property type="match status" value="1"/>
</dbReference>
<feature type="domain" description="Protein kinase" evidence="11">
    <location>
        <begin position="801"/>
        <end position="1087"/>
    </location>
</feature>
<feature type="region of interest" description="Disordered" evidence="9">
    <location>
        <begin position="836"/>
        <end position="875"/>
    </location>
</feature>
<dbReference type="Proteomes" id="UP000815677">
    <property type="component" value="Unassembled WGS sequence"/>
</dbReference>
<evidence type="ECO:0000256" key="8">
    <source>
        <dbReference type="ARBA" id="ARBA00023316"/>
    </source>
</evidence>
<keyword evidence="7" id="KW-0325">Glycoprotein</keyword>
<evidence type="ECO:0000313" key="14">
    <source>
        <dbReference type="Proteomes" id="UP000815677"/>
    </source>
</evidence>
<evidence type="ECO:0000256" key="4">
    <source>
        <dbReference type="ARBA" id="ARBA00022968"/>
    </source>
</evidence>
<dbReference type="SMART" id="SM00220">
    <property type="entry name" value="S_TKc"/>
    <property type="match status" value="1"/>
</dbReference>
<protein>
    <recommendedName>
        <fullName evidence="15">Glycoside hydrolase family 16 protein</fullName>
    </recommendedName>
</protein>
<dbReference type="EMBL" id="DF839689">
    <property type="protein sequence ID" value="GAT44364.1"/>
    <property type="molecule type" value="Genomic_DNA"/>
</dbReference>
<evidence type="ECO:0000256" key="5">
    <source>
        <dbReference type="ARBA" id="ARBA00022989"/>
    </source>
</evidence>
<keyword evidence="4" id="KW-0735">Signal-anchor</keyword>
<dbReference type="InterPro" id="IPR011009">
    <property type="entry name" value="Kinase-like_dom_sf"/>
</dbReference>
<dbReference type="SUPFAM" id="SSF56112">
    <property type="entry name" value="Protein kinase-like (PK-like)"/>
    <property type="match status" value="1"/>
</dbReference>
<dbReference type="InterPro" id="IPR008271">
    <property type="entry name" value="Ser/Thr_kinase_AS"/>
</dbReference>
<keyword evidence="5 10" id="KW-1133">Transmembrane helix</keyword>
<feature type="domain" description="GH16" evidence="12">
    <location>
        <begin position="287"/>
        <end position="682"/>
    </location>
</feature>
<dbReference type="InterPro" id="IPR005629">
    <property type="entry name" value="Skn1/Kre6/Sbg1"/>
</dbReference>
<dbReference type="PANTHER" id="PTHR31361">
    <property type="entry name" value="BETA-GLUCAN SYNTHESIS-ASSOCIATED PROTEIN KRE6-RELATED"/>
    <property type="match status" value="1"/>
</dbReference>
<comment type="similarity">
    <text evidence="2">Belongs to the SKN1/KRE6 family.</text>
</comment>
<dbReference type="SUPFAM" id="SSF49899">
    <property type="entry name" value="Concanavalin A-like lectins/glucanases"/>
    <property type="match status" value="1"/>
</dbReference>
<accession>A0ABQ0L1R7</accession>
<feature type="compositionally biased region" description="Low complexity" evidence="9">
    <location>
        <begin position="847"/>
        <end position="861"/>
    </location>
</feature>
<dbReference type="InterPro" id="IPR013320">
    <property type="entry name" value="ConA-like_dom_sf"/>
</dbReference>
<evidence type="ECO:0000256" key="6">
    <source>
        <dbReference type="ARBA" id="ARBA00023136"/>
    </source>
</evidence>
<feature type="transmembrane region" description="Helical" evidence="10">
    <location>
        <begin position="218"/>
        <end position="238"/>
    </location>
</feature>
<dbReference type="PROSITE" id="PS50011">
    <property type="entry name" value="PROTEIN_KINASE_DOM"/>
    <property type="match status" value="1"/>
</dbReference>
<name>A0ABQ0L1R7_MYCCL</name>
<evidence type="ECO:0000256" key="1">
    <source>
        <dbReference type="ARBA" id="ARBA00004606"/>
    </source>
</evidence>
<dbReference type="Gene3D" id="1.10.510.10">
    <property type="entry name" value="Transferase(Phosphotransferase) domain 1"/>
    <property type="match status" value="1"/>
</dbReference>
<evidence type="ECO:0000259" key="12">
    <source>
        <dbReference type="PROSITE" id="PS51762"/>
    </source>
</evidence>
<evidence type="ECO:0000256" key="3">
    <source>
        <dbReference type="ARBA" id="ARBA00022692"/>
    </source>
</evidence>
<keyword evidence="3 10" id="KW-0812">Transmembrane</keyword>
<comment type="subcellular location">
    <subcellularLocation>
        <location evidence="1">Membrane</location>
        <topology evidence="1">Single-pass type II membrane protein</topology>
    </subcellularLocation>
</comment>
<dbReference type="PROSITE" id="PS00108">
    <property type="entry name" value="PROTEIN_KINASE_ST"/>
    <property type="match status" value="1"/>
</dbReference>
<evidence type="ECO:0000259" key="11">
    <source>
        <dbReference type="PROSITE" id="PS50011"/>
    </source>
</evidence>
<dbReference type="PANTHER" id="PTHR31361:SF15">
    <property type="entry name" value="GH16 DOMAIN-CONTAINING PROTEIN"/>
    <property type="match status" value="1"/>
</dbReference>
<reference evidence="13" key="1">
    <citation type="submission" date="2014-09" db="EMBL/GenBank/DDBJ databases">
        <title>Genome sequence of the luminous mushroom Mycena chlorophos for searching fungal bioluminescence genes.</title>
        <authorList>
            <person name="Tanaka Y."/>
            <person name="Kasuga D."/>
            <person name="Oba Y."/>
            <person name="Hase S."/>
            <person name="Sato K."/>
            <person name="Oba Y."/>
            <person name="Sakakibara Y."/>
        </authorList>
    </citation>
    <scope>NUCLEOTIDE SEQUENCE</scope>
</reference>
<dbReference type="PROSITE" id="PS51762">
    <property type="entry name" value="GH16_2"/>
    <property type="match status" value="1"/>
</dbReference>
<evidence type="ECO:0000256" key="10">
    <source>
        <dbReference type="SAM" id="Phobius"/>
    </source>
</evidence>
<keyword evidence="8" id="KW-0961">Cell wall biogenesis/degradation</keyword>
<dbReference type="InterPro" id="IPR000719">
    <property type="entry name" value="Prot_kinase_dom"/>
</dbReference>
<evidence type="ECO:0000256" key="9">
    <source>
        <dbReference type="SAM" id="MobiDB-lite"/>
    </source>
</evidence>
<keyword evidence="14" id="KW-1185">Reference proteome</keyword>
<dbReference type="Pfam" id="PF03935">
    <property type="entry name" value="SKN1_KRE6_Sbg1"/>
    <property type="match status" value="1"/>
</dbReference>
<gene>
    <name evidence="13" type="ORF">MCHLO_01998</name>
</gene>
<feature type="compositionally biased region" description="Polar residues" evidence="9">
    <location>
        <begin position="45"/>
        <end position="54"/>
    </location>
</feature>
<sequence>MASEPTSPRSPAVGEAHQMLPMSPTQNTPFLPSEAPSPPATTPTRNSSFVSSPLNPAPGHFRAPPSRPVSRGSSMNFAASRMPSDESTAGLAAGPYPFARESQFMGSTRGSMILYRLADEPDRGSTVLAPPRALGGGNRDSVASFASAASSPNDSKYPSGFNTMRGLVPYAYDPTTDELDAPDDEDFLHDPSYKGKGKNGYHGPSNFKRRNSFPWRGILNLGLLFLVIAALLALFISYPVVSFLKEAPVIALIDGNIRVNSTGQVAVLPNLPTLIDVDTPSEALTRKGFDGESYSLVFSDEFEMDGRTFYPGDDPFWEGVDLWYGNTNDLEWYDPVQLVTRQGHLIITMDSTSTTLPGQSMGSTAPFTTAENHNLTYRSGMLQSWNKFCFTRGYIEVSIVLPGPNANAKGYWPGAWTMGNLARPGYTATTDGAWPYTYDSCDVGTFPNQTWANGTGPAAAINSTASQAKYNYELSWLSGQKLSACSCPNSDHPGPSVNVGRGAPEIDILEAEINKTAGFGQVVSQSAQFAPFTHDYDYNTNTTQDWQIYDSLRTTPNGYKGSAVQQAISSLTAVPGEGFQGSGKQFITYGFEYWSDPSDPSSGFITWQVNGTEAYTMGAGAVGPDQGEGGSGVGQRLIPVEPMSIILNMGISQNWQTPDLETMVFPAEMLVDYVRVYQRDGETNIGCDPEAYPTMTYINDHMEVFTDPNITTWQWPKPQNSLSATLRAAPTPPKLDSSLSFAIRPMLATCVALNATSTANGFKLGWAPDFIASAYPARRHKDAVCLATRRIKSASAPSLLLFFLELRSAPPLYQSFHSYHRFAPWTTTTSRTSLVPSFRDLSPNTKSPSSSASALGASATSTRPRDMVATSRSSISTHRRVSAHRNVVTYHTTRFQDGVAFYIMANIRGGNLFRIIQRGAFIDNAQLVRTGMLSLLETLRHLHDLGVYHCDIKPENILCARKDGSEFRLADFGLATNDTTTTLVGTEDYVPPEGFKARHATYSSAAADLWAASIVLINMLGGAEWSKASLEDDDYAAFVRDEEYLVKSCGLTAAANKFLRRCLAEDPAARPTLSEMIDELSSIDKFTVDGFWDEPECPAPEPEVPVVLPELDHGDDSTPESTPLATPPTCSFVIPVPVVEAKAPKAPVLARALRRVLESRPLRVFARKPRVMVSAVVRGARRLRRASV</sequence>
<evidence type="ECO:0000313" key="13">
    <source>
        <dbReference type="EMBL" id="GAT44364.1"/>
    </source>
</evidence>
<dbReference type="InterPro" id="IPR000757">
    <property type="entry name" value="Beta-glucanase-like"/>
</dbReference>
<feature type="region of interest" description="Disordered" evidence="9">
    <location>
        <begin position="1"/>
        <end position="89"/>
    </location>
</feature>
<evidence type="ECO:0000256" key="2">
    <source>
        <dbReference type="ARBA" id="ARBA00010962"/>
    </source>
</evidence>
<organism evidence="13 14">
    <name type="scientific">Mycena chlorophos</name>
    <name type="common">Agaric fungus</name>
    <name type="synonym">Agaricus chlorophos</name>
    <dbReference type="NCBI Taxonomy" id="658473"/>
    <lineage>
        <taxon>Eukaryota</taxon>
        <taxon>Fungi</taxon>
        <taxon>Dikarya</taxon>
        <taxon>Basidiomycota</taxon>
        <taxon>Agaricomycotina</taxon>
        <taxon>Agaricomycetes</taxon>
        <taxon>Agaricomycetidae</taxon>
        <taxon>Agaricales</taxon>
        <taxon>Marasmiineae</taxon>
        <taxon>Mycenaceae</taxon>
        <taxon>Mycena</taxon>
    </lineage>
</organism>
<evidence type="ECO:0008006" key="15">
    <source>
        <dbReference type="Google" id="ProtNLM"/>
    </source>
</evidence>
<evidence type="ECO:0000256" key="7">
    <source>
        <dbReference type="ARBA" id="ARBA00023180"/>
    </source>
</evidence>
<keyword evidence="6 10" id="KW-0472">Membrane</keyword>